<dbReference type="EMBL" id="AFBQ01000095">
    <property type="protein sequence ID" value="EHY31912.1"/>
    <property type="molecule type" value="Genomic_DNA"/>
</dbReference>
<evidence type="ECO:0000313" key="3">
    <source>
        <dbReference type="EMBL" id="EHY31912.1"/>
    </source>
</evidence>
<dbReference type="InterPro" id="IPR025263">
    <property type="entry name" value="YhdP_central"/>
</dbReference>
<organism evidence="3 4">
    <name type="scientific">Sutterella parvirubra YIT 11816</name>
    <dbReference type="NCBI Taxonomy" id="762967"/>
    <lineage>
        <taxon>Bacteria</taxon>
        <taxon>Pseudomonadati</taxon>
        <taxon>Pseudomonadota</taxon>
        <taxon>Betaproteobacteria</taxon>
        <taxon>Burkholderiales</taxon>
        <taxon>Sutterellaceae</taxon>
        <taxon>Sutterella</taxon>
    </lineage>
</organism>
<dbReference type="Proteomes" id="UP000004956">
    <property type="component" value="Unassembled WGS sequence"/>
</dbReference>
<comment type="caution">
    <text evidence="3">The sequence shown here is derived from an EMBL/GenBank/DDBJ whole genome shotgun (WGS) entry which is preliminary data.</text>
</comment>
<dbReference type="STRING" id="762967.HMPREF9440_00713"/>
<sequence length="1327" mass="143941">RTARQAGIWFLRLLAVLYFTAAAVIVGTRWFVTTQLDHYRGDITTTLSQMLGVTIEADAVHASFNVIRPVLELDGVRISRPGGPVSLTLPKVTAEFSWSSLLHLEPRFHLLDLTGAELTVRRLSETRFDVAGFVLDTDALADKTEAKPREPGESVAKQSFTPWLLGQDKLILRDGHFNYVDERGKEPRVVSIENANLVFDQGFTDWRLAAEAHLIERNRSRHLQLRTLVEKTLFSDNADPLTWKGRLWAETDNIDLGRLLRQLGVRSPVRSGSGAVTIWADLERGKLTQFTSDVAIQNVGAQLDRKLEPIHLKPLRGRLSFQADQSDRWDFRAEKVGFVTDRGRRFGPTDITAACRTDEERTPVSCRFGATRIDIGALGSIARSVPLPPDLLAFLKDHPVSGVISDLDVEAKADFAAPENWRFNLVFDRLTLPAGGDMLPGFRNLAGTVRSRENGVHALELRSHVASLTFPGVFQQERMNFDELTADAVIRMKPVPTVEIREAYAANRDAAVTARGSWKATGGPGEVDLSGKILRAEAVSVPKYLPEVIGAGVLNYLRGAILGGDSPGGTWKLKGELARFPFEDENLGKGSFVIEADVKGGRYDFLPELDHTGRRAAPPGSSWPVLEEVDATLRFEGDGMLITGRGTKSAGLTGTNITVEIPHYHDAQLLIRGDVAGGFAEGLGYLTKSTMLRDIVGDAFRESTGSGPVAAKLDLRIPLAHPEKLRLNLDVALEKNTFAYGHGLPTVTDATGSLRITEHTVETPKPITGRTRGGPLTAAANFRDERLGLSFRGTIVPADVADIIPAAEADPFFAKLTGASPFEAEAVLDLRSDELLVTGRSDLTGIGSALPAPLAKAAAEPWPLDFRFTLPLKSGDGRLRVTLDQRAEADLVFRNDALRRAAVGIGRTVPLPDAGIAVGVKAPKLDVSDWTALFEAGLQAGEEAAKKAAPAKTADTAADAHSGEALRVTNFEVEADEVDVLGRPLHNVIGTIRAVGDDRHLRINSDEARGQVEFFAKRADAPERWSVKLTQLHIPQAVTDRVTASVVQTVSEDVKLDLPDLDVTIDDLRMGAMLIGKVELAARNDKTQPGWAIESLTVRNSGGTLTANGRWSALEDRTRLFARATIRSTGDLLHSLDVRDVIQDAPGTFAVNLDWAGQPQQFSTATLNGHVVAHADKGRLVQVEPGAGRLLSLLSMQHLMRRLTLDFSDVVSKGLVFDRFDIEAGIEGGVLNTPQTTLVSSAASIFINGVVDLNHEALDLKAIVVPSLNTEGASLALAVANPLVGLSTFVAQLALKDQINSFFAQEYHVSGGFDEPVIDKVSNRQHP</sequence>
<proteinExistence type="predicted"/>
<protein>
    <submittedName>
        <fullName evidence="3">TIGR02099 family protein</fullName>
    </submittedName>
</protein>
<feature type="transmembrane region" description="Helical" evidence="1">
    <location>
        <begin position="9"/>
        <end position="32"/>
    </location>
</feature>
<feature type="non-terminal residue" evidence="3">
    <location>
        <position position="1"/>
    </location>
</feature>
<reference evidence="3 4" key="1">
    <citation type="submission" date="2011-11" db="EMBL/GenBank/DDBJ databases">
        <authorList>
            <person name="Weinstock G."/>
            <person name="Sodergren E."/>
            <person name="Clifton S."/>
            <person name="Fulton L."/>
            <person name="Fulton B."/>
            <person name="Courtney L."/>
            <person name="Fronick C."/>
            <person name="Harrison M."/>
            <person name="Strong C."/>
            <person name="Farmer C."/>
            <person name="Delahaunty K."/>
            <person name="Markovic C."/>
            <person name="Hall O."/>
            <person name="Minx P."/>
            <person name="Tomlinson C."/>
            <person name="Mitreva M."/>
            <person name="Hou S."/>
            <person name="Chen J."/>
            <person name="Wollam A."/>
            <person name="Pepin K.H."/>
            <person name="Johnson M."/>
            <person name="Bhonagiri V."/>
            <person name="Zhang X."/>
            <person name="Suruliraj S."/>
            <person name="Warren W."/>
            <person name="Chinwalla A."/>
            <person name="Mardis E.R."/>
            <person name="Wilson R.K."/>
        </authorList>
    </citation>
    <scope>NUCLEOTIDE SEQUENCE [LARGE SCALE GENOMIC DNA]</scope>
    <source>
        <strain evidence="3 4">YIT 11816</strain>
    </source>
</reference>
<dbReference type="PANTHER" id="PTHR38690:SF1">
    <property type="entry name" value="PROTEASE"/>
    <property type="match status" value="1"/>
</dbReference>
<accession>H3KDA4</accession>
<feature type="domain" description="YhdP central" evidence="2">
    <location>
        <begin position="9"/>
        <end position="1318"/>
    </location>
</feature>
<name>H3KDA4_9BURK</name>
<evidence type="ECO:0000256" key="1">
    <source>
        <dbReference type="SAM" id="Phobius"/>
    </source>
</evidence>
<keyword evidence="1" id="KW-0812">Transmembrane</keyword>
<dbReference type="Pfam" id="PF13116">
    <property type="entry name" value="YhdP"/>
    <property type="match status" value="1"/>
</dbReference>
<gene>
    <name evidence="3" type="ORF">HMPREF9440_00713</name>
</gene>
<evidence type="ECO:0000313" key="4">
    <source>
        <dbReference type="Proteomes" id="UP000004956"/>
    </source>
</evidence>
<keyword evidence="4" id="KW-1185">Reference proteome</keyword>
<keyword evidence="1" id="KW-1133">Transmembrane helix</keyword>
<dbReference type="PATRIC" id="fig|762967.3.peg.572"/>
<keyword evidence="1" id="KW-0472">Membrane</keyword>
<evidence type="ECO:0000259" key="2">
    <source>
        <dbReference type="Pfam" id="PF13116"/>
    </source>
</evidence>
<dbReference type="InterPro" id="IPR011836">
    <property type="entry name" value="YhdP"/>
</dbReference>
<dbReference type="NCBIfam" id="TIGR02099">
    <property type="entry name" value="YhdP family protein"/>
    <property type="match status" value="1"/>
</dbReference>
<dbReference type="PANTHER" id="PTHR38690">
    <property type="entry name" value="PROTEASE-RELATED"/>
    <property type="match status" value="1"/>
</dbReference>
<dbReference type="HOGENOM" id="CLU_003522_4_0_4"/>